<sequence length="231" mass="25442">MAQAVFHRLGETGPEALAVSPCVVAHRPHDAALRDVLHQCSARPMVTAVVTSESADQLADRLARWAIVNATGSLFHLRFADTRRLPAIARALQPEQLADFIGPALQWRCIGRDGRWHELPRVAVEPTALTANSIEAPPLDDAQFAALVQDSEADGLLAALERDLPHVWQRTRPSWRHRHAREALREADRRGERDTPARLARVREALRRTGASSASHLEGTSCPHQDPCASS</sequence>
<evidence type="ECO:0000313" key="3">
    <source>
        <dbReference type="EMBL" id="UZD56511.1"/>
    </source>
</evidence>
<feature type="region of interest" description="Disordered" evidence="1">
    <location>
        <begin position="178"/>
        <end position="231"/>
    </location>
</feature>
<dbReference type="Proteomes" id="UP001163266">
    <property type="component" value="Chromosome"/>
</dbReference>
<dbReference type="RefSeq" id="WP_264894593.1">
    <property type="nucleotide sequence ID" value="NZ_CP110257.1"/>
</dbReference>
<accession>A0ABY6MX12</accession>
<dbReference type="Pfam" id="PF13503">
    <property type="entry name" value="DUF4123"/>
    <property type="match status" value="1"/>
</dbReference>
<feature type="compositionally biased region" description="Basic and acidic residues" evidence="1">
    <location>
        <begin position="181"/>
        <end position="207"/>
    </location>
</feature>
<feature type="domain" description="DUF4123" evidence="2">
    <location>
        <begin position="10"/>
        <end position="98"/>
    </location>
</feature>
<keyword evidence="4" id="KW-1185">Reference proteome</keyword>
<protein>
    <submittedName>
        <fullName evidence="3">DUF4123 domain-containing protein</fullName>
    </submittedName>
</protein>
<gene>
    <name evidence="3" type="ORF">OMP39_00295</name>
</gene>
<dbReference type="EMBL" id="CP110257">
    <property type="protein sequence ID" value="UZD56511.1"/>
    <property type="molecule type" value="Genomic_DNA"/>
</dbReference>
<evidence type="ECO:0000313" key="4">
    <source>
        <dbReference type="Proteomes" id="UP001163266"/>
    </source>
</evidence>
<name>A0ABY6MX12_9BURK</name>
<evidence type="ECO:0000256" key="1">
    <source>
        <dbReference type="SAM" id="MobiDB-lite"/>
    </source>
</evidence>
<dbReference type="InterPro" id="IPR025391">
    <property type="entry name" value="DUF4123"/>
</dbReference>
<proteinExistence type="predicted"/>
<organism evidence="3 4">
    <name type="scientific">Caldimonas aquatica</name>
    <dbReference type="NCBI Taxonomy" id="376175"/>
    <lineage>
        <taxon>Bacteria</taxon>
        <taxon>Pseudomonadati</taxon>
        <taxon>Pseudomonadota</taxon>
        <taxon>Betaproteobacteria</taxon>
        <taxon>Burkholderiales</taxon>
        <taxon>Sphaerotilaceae</taxon>
        <taxon>Caldimonas</taxon>
    </lineage>
</organism>
<evidence type="ECO:0000259" key="2">
    <source>
        <dbReference type="Pfam" id="PF13503"/>
    </source>
</evidence>
<reference evidence="3" key="1">
    <citation type="submission" date="2022-10" db="EMBL/GenBank/DDBJ databases">
        <title>Complete genome sequence of Schlegelella aquatica LMG 23380.</title>
        <authorList>
            <person name="Musilova J."/>
            <person name="Kourilova X."/>
            <person name="Bezdicek M."/>
            <person name="Hermankova K."/>
            <person name="Obruca S."/>
            <person name="Sedlar K."/>
        </authorList>
    </citation>
    <scope>NUCLEOTIDE SEQUENCE</scope>
    <source>
        <strain evidence="3">LMG 23380</strain>
    </source>
</reference>